<dbReference type="Pfam" id="PF12833">
    <property type="entry name" value="HTH_18"/>
    <property type="match status" value="1"/>
</dbReference>
<organism evidence="5 6">
    <name type="scientific">Salegentibacter agarivorans</name>
    <dbReference type="NCBI Taxonomy" id="345907"/>
    <lineage>
        <taxon>Bacteria</taxon>
        <taxon>Pseudomonadati</taxon>
        <taxon>Bacteroidota</taxon>
        <taxon>Flavobacteriia</taxon>
        <taxon>Flavobacteriales</taxon>
        <taxon>Flavobacteriaceae</taxon>
        <taxon>Salegentibacter</taxon>
    </lineage>
</organism>
<dbReference type="PROSITE" id="PS00041">
    <property type="entry name" value="HTH_ARAC_FAMILY_1"/>
    <property type="match status" value="1"/>
</dbReference>
<keyword evidence="6" id="KW-1185">Reference proteome</keyword>
<dbReference type="PRINTS" id="PR00032">
    <property type="entry name" value="HTHARAC"/>
</dbReference>
<evidence type="ECO:0000256" key="1">
    <source>
        <dbReference type="ARBA" id="ARBA00023015"/>
    </source>
</evidence>
<dbReference type="AlphaFoldDB" id="A0A1I2LJQ8"/>
<dbReference type="SUPFAM" id="SSF46689">
    <property type="entry name" value="Homeodomain-like"/>
    <property type="match status" value="1"/>
</dbReference>
<gene>
    <name evidence="5" type="ORF">SAMN04488033_108100</name>
</gene>
<dbReference type="InterPro" id="IPR009057">
    <property type="entry name" value="Homeodomain-like_sf"/>
</dbReference>
<dbReference type="Gene3D" id="1.10.10.60">
    <property type="entry name" value="Homeodomain-like"/>
    <property type="match status" value="1"/>
</dbReference>
<proteinExistence type="predicted"/>
<evidence type="ECO:0000313" key="6">
    <source>
        <dbReference type="Proteomes" id="UP000199116"/>
    </source>
</evidence>
<keyword evidence="1" id="KW-0805">Transcription regulation</keyword>
<dbReference type="GO" id="GO:0003700">
    <property type="term" value="F:DNA-binding transcription factor activity"/>
    <property type="evidence" value="ECO:0007669"/>
    <property type="project" value="InterPro"/>
</dbReference>
<dbReference type="InterPro" id="IPR018060">
    <property type="entry name" value="HTH_AraC"/>
</dbReference>
<dbReference type="PANTHER" id="PTHR47893:SF1">
    <property type="entry name" value="REGULATORY PROTEIN PCHR"/>
    <property type="match status" value="1"/>
</dbReference>
<accession>A0A1I2LJQ8</accession>
<protein>
    <submittedName>
        <fullName evidence="5">Helix-turn-helix domain-containing protein</fullName>
    </submittedName>
</protein>
<name>A0A1I2LJQ8_9FLAO</name>
<evidence type="ECO:0000256" key="3">
    <source>
        <dbReference type="ARBA" id="ARBA00023163"/>
    </source>
</evidence>
<keyword evidence="2" id="KW-0238">DNA-binding</keyword>
<dbReference type="Proteomes" id="UP000199116">
    <property type="component" value="Unassembled WGS sequence"/>
</dbReference>
<evidence type="ECO:0000259" key="4">
    <source>
        <dbReference type="PROSITE" id="PS01124"/>
    </source>
</evidence>
<dbReference type="PANTHER" id="PTHR47893">
    <property type="entry name" value="REGULATORY PROTEIN PCHR"/>
    <property type="match status" value="1"/>
</dbReference>
<evidence type="ECO:0000313" key="5">
    <source>
        <dbReference type="EMBL" id="SFF77331.1"/>
    </source>
</evidence>
<dbReference type="EMBL" id="FOOH01000008">
    <property type="protein sequence ID" value="SFF77331.1"/>
    <property type="molecule type" value="Genomic_DNA"/>
</dbReference>
<keyword evidence="3" id="KW-0804">Transcription</keyword>
<feature type="domain" description="HTH araC/xylS-type" evidence="4">
    <location>
        <begin position="206"/>
        <end position="305"/>
    </location>
</feature>
<evidence type="ECO:0000256" key="2">
    <source>
        <dbReference type="ARBA" id="ARBA00023125"/>
    </source>
</evidence>
<dbReference type="PROSITE" id="PS01124">
    <property type="entry name" value="HTH_ARAC_FAMILY_2"/>
    <property type="match status" value="1"/>
</dbReference>
<reference evidence="6" key="1">
    <citation type="submission" date="2016-10" db="EMBL/GenBank/DDBJ databases">
        <authorList>
            <person name="Varghese N."/>
            <person name="Submissions S."/>
        </authorList>
    </citation>
    <scope>NUCLEOTIDE SEQUENCE [LARGE SCALE GENOMIC DNA]</scope>
    <source>
        <strain evidence="6">DSM 23515</strain>
    </source>
</reference>
<dbReference type="InterPro" id="IPR018062">
    <property type="entry name" value="HTH_AraC-typ_CS"/>
</dbReference>
<dbReference type="GO" id="GO:0043565">
    <property type="term" value="F:sequence-specific DNA binding"/>
    <property type="evidence" value="ECO:0007669"/>
    <property type="project" value="InterPro"/>
</dbReference>
<dbReference type="SMART" id="SM00342">
    <property type="entry name" value="HTH_ARAC"/>
    <property type="match status" value="1"/>
</dbReference>
<sequence length="312" mass="36075">MLAPHQIYDQRFNQLVKTLLKMASGNLSHRIPISDAMDWKDTLGMLINNTNFRLNWMFNEIKKTQVFTRPQIILLTNSKKELLTHTDVNHEIISKELIPKTISDLLTRDGKRKFLKHWNEWDKKSLGCYDMGILDFKGETELLIPLHIQVIQTSALLEDSWYIIIGFDPQQPVPPIAAPEQDTLQTFPGKKAKNNSKTIGDFLLAQNVHDVLLKYQTSFIPSLEFIAGEAGASISAMQKAFKDRYGMAVLKYDMEKRLEASTFLLEKSDIKIKDVATNYGFKTSSHYCNRFRKKYGISPLQFRKKVFFNRHN</sequence>
<dbReference type="InterPro" id="IPR020449">
    <property type="entry name" value="Tscrpt_reg_AraC-type_HTH"/>
</dbReference>
<dbReference type="InterPro" id="IPR053142">
    <property type="entry name" value="PchR_regulatory_protein"/>
</dbReference>